<evidence type="ECO:0000256" key="4">
    <source>
        <dbReference type="ARBA" id="ARBA00022801"/>
    </source>
</evidence>
<sequence length="504" mass="56110">MKTFDNLFNKNSNSSNTQDSNLSGLNDSVFSSFLSSFSWLPLAAVIDDEIFCVHGGISPYLTSLGKLSKIERPITNYTTLPLIEDMMWADVSKNNKHDSYIANTRGTGTVFSETQLDHFFKISGISSVVRGHQFIDCGVEYLFNSKLVTVFSASSYRIQKGKPKNKCGALVIGNLPTRPMRRESFDSSSYDSDQFDSVIDSPSIISCDSNSAYDNSDTCLAPEPRYSYMSSRHNLNLSIPPKPLSHEAPVPRPFSSRIPAIAKPNEKFVIDNSDNDDYGNCSGIRVKSILESCGCKKNGSSQHGGHVSVTRSNSLASSQRSQMCETIQKLQSLYRSNNSLSSHGSVGNISALDNFLNNEPNNKNTQFNRTCPLSLNSTDKFIARKKAKSVYMSSSNQNQCLTPRRTNSVSSSYSMPMEIPTLSNDAADLDMQEFVFDSVDPLKFEEVNYVEKSRPNAPLCMKIMSNEQKRYGYARRRAVKSVEFVTGRVQKNIRREGNSVLNEK</sequence>
<dbReference type="EMBL" id="JAPFFF010000001">
    <property type="protein sequence ID" value="KAK8898676.1"/>
    <property type="molecule type" value="Genomic_DNA"/>
</dbReference>
<keyword evidence="6" id="KW-0464">Manganese</keyword>
<dbReference type="InterPro" id="IPR004843">
    <property type="entry name" value="Calcineurin-like_PHP"/>
</dbReference>
<gene>
    <name evidence="11" type="ORF">M9Y10_000968</name>
</gene>
<keyword evidence="5" id="KW-0904">Protein phosphatase</keyword>
<comment type="catalytic activity">
    <reaction evidence="7">
        <text>O-phospho-L-seryl-[protein] + H2O = L-seryl-[protein] + phosphate</text>
        <dbReference type="Rhea" id="RHEA:20629"/>
        <dbReference type="Rhea" id="RHEA-COMP:9863"/>
        <dbReference type="Rhea" id="RHEA-COMP:11604"/>
        <dbReference type="ChEBI" id="CHEBI:15377"/>
        <dbReference type="ChEBI" id="CHEBI:29999"/>
        <dbReference type="ChEBI" id="CHEBI:43474"/>
        <dbReference type="ChEBI" id="CHEBI:83421"/>
        <dbReference type="EC" id="3.1.3.16"/>
    </reaction>
</comment>
<organism evidence="11 12">
    <name type="scientific">Tritrichomonas musculus</name>
    <dbReference type="NCBI Taxonomy" id="1915356"/>
    <lineage>
        <taxon>Eukaryota</taxon>
        <taxon>Metamonada</taxon>
        <taxon>Parabasalia</taxon>
        <taxon>Tritrichomonadida</taxon>
        <taxon>Tritrichomonadidae</taxon>
        <taxon>Tritrichomonas</taxon>
    </lineage>
</organism>
<dbReference type="CDD" id="cd00144">
    <property type="entry name" value="MPP_PPP_family"/>
    <property type="match status" value="1"/>
</dbReference>
<feature type="domain" description="Serine/threonine specific protein phosphatases" evidence="10">
    <location>
        <begin position="1"/>
        <end position="179"/>
    </location>
</feature>
<evidence type="ECO:0000256" key="5">
    <source>
        <dbReference type="ARBA" id="ARBA00022912"/>
    </source>
</evidence>
<evidence type="ECO:0000256" key="1">
    <source>
        <dbReference type="ARBA" id="ARBA00001936"/>
    </source>
</evidence>
<evidence type="ECO:0000256" key="6">
    <source>
        <dbReference type="ARBA" id="ARBA00023211"/>
    </source>
</evidence>
<keyword evidence="3" id="KW-0479">Metal-binding</keyword>
<evidence type="ECO:0000256" key="3">
    <source>
        <dbReference type="ARBA" id="ARBA00022723"/>
    </source>
</evidence>
<dbReference type="PANTHER" id="PTHR11668:SF300">
    <property type="entry name" value="SERINE_THREONINE-PROTEIN PHOSPHATASE"/>
    <property type="match status" value="1"/>
</dbReference>
<feature type="region of interest" description="Disordered" evidence="9">
    <location>
        <begin position="394"/>
        <end position="413"/>
    </location>
</feature>
<dbReference type="EC" id="3.1.3.16" evidence="2"/>
<evidence type="ECO:0000256" key="8">
    <source>
        <dbReference type="ARBA" id="ARBA00048336"/>
    </source>
</evidence>
<proteinExistence type="predicted"/>
<name>A0ABR2L5P3_9EUKA</name>
<evidence type="ECO:0000313" key="11">
    <source>
        <dbReference type="EMBL" id="KAK8898676.1"/>
    </source>
</evidence>
<dbReference type="Gene3D" id="3.60.21.10">
    <property type="match status" value="1"/>
</dbReference>
<evidence type="ECO:0000259" key="10">
    <source>
        <dbReference type="SMART" id="SM00156"/>
    </source>
</evidence>
<feature type="region of interest" description="Disordered" evidence="9">
    <location>
        <begin position="299"/>
        <end position="318"/>
    </location>
</feature>
<comment type="catalytic activity">
    <reaction evidence="8">
        <text>O-phospho-L-threonyl-[protein] + H2O = L-threonyl-[protein] + phosphate</text>
        <dbReference type="Rhea" id="RHEA:47004"/>
        <dbReference type="Rhea" id="RHEA-COMP:11060"/>
        <dbReference type="Rhea" id="RHEA-COMP:11605"/>
        <dbReference type="ChEBI" id="CHEBI:15377"/>
        <dbReference type="ChEBI" id="CHEBI:30013"/>
        <dbReference type="ChEBI" id="CHEBI:43474"/>
        <dbReference type="ChEBI" id="CHEBI:61977"/>
        <dbReference type="EC" id="3.1.3.16"/>
    </reaction>
</comment>
<dbReference type="InterPro" id="IPR029052">
    <property type="entry name" value="Metallo-depent_PP-like"/>
</dbReference>
<accession>A0ABR2L5P3</accession>
<evidence type="ECO:0000256" key="9">
    <source>
        <dbReference type="SAM" id="MobiDB-lite"/>
    </source>
</evidence>
<keyword evidence="4" id="KW-0378">Hydrolase</keyword>
<dbReference type="Pfam" id="PF00149">
    <property type="entry name" value="Metallophos"/>
    <property type="match status" value="1"/>
</dbReference>
<dbReference type="InterPro" id="IPR050341">
    <property type="entry name" value="PP1_catalytic_subunit"/>
</dbReference>
<comment type="cofactor">
    <cofactor evidence="1">
        <name>Mn(2+)</name>
        <dbReference type="ChEBI" id="CHEBI:29035"/>
    </cofactor>
</comment>
<dbReference type="Proteomes" id="UP001470230">
    <property type="component" value="Unassembled WGS sequence"/>
</dbReference>
<comment type="caution">
    <text evidence="11">The sequence shown here is derived from an EMBL/GenBank/DDBJ whole genome shotgun (WGS) entry which is preliminary data.</text>
</comment>
<dbReference type="InterPro" id="IPR006186">
    <property type="entry name" value="Ser/Thr-sp_prot-phosphatase"/>
</dbReference>
<reference evidence="11 12" key="1">
    <citation type="submission" date="2024-04" db="EMBL/GenBank/DDBJ databases">
        <title>Tritrichomonas musculus Genome.</title>
        <authorList>
            <person name="Alves-Ferreira E."/>
            <person name="Grigg M."/>
            <person name="Lorenzi H."/>
            <person name="Galac M."/>
        </authorList>
    </citation>
    <scope>NUCLEOTIDE SEQUENCE [LARGE SCALE GENOMIC DNA]</scope>
    <source>
        <strain evidence="11 12">EAF2021</strain>
    </source>
</reference>
<dbReference type="PRINTS" id="PR00114">
    <property type="entry name" value="STPHPHTASE"/>
</dbReference>
<evidence type="ECO:0000256" key="7">
    <source>
        <dbReference type="ARBA" id="ARBA00047761"/>
    </source>
</evidence>
<dbReference type="SUPFAM" id="SSF56300">
    <property type="entry name" value="Metallo-dependent phosphatases"/>
    <property type="match status" value="1"/>
</dbReference>
<protein>
    <recommendedName>
        <fullName evidence="2">protein-serine/threonine phosphatase</fullName>
        <ecNumber evidence="2">3.1.3.16</ecNumber>
    </recommendedName>
</protein>
<evidence type="ECO:0000256" key="2">
    <source>
        <dbReference type="ARBA" id="ARBA00013081"/>
    </source>
</evidence>
<keyword evidence="12" id="KW-1185">Reference proteome</keyword>
<dbReference type="PANTHER" id="PTHR11668">
    <property type="entry name" value="SERINE/THREONINE PROTEIN PHOSPHATASE"/>
    <property type="match status" value="1"/>
</dbReference>
<evidence type="ECO:0000313" key="12">
    <source>
        <dbReference type="Proteomes" id="UP001470230"/>
    </source>
</evidence>
<dbReference type="SMART" id="SM00156">
    <property type="entry name" value="PP2Ac"/>
    <property type="match status" value="1"/>
</dbReference>